<dbReference type="Pfam" id="PF00563">
    <property type="entry name" value="EAL"/>
    <property type="match status" value="1"/>
</dbReference>
<evidence type="ECO:0000259" key="5">
    <source>
        <dbReference type="PROSITE" id="PS50885"/>
    </source>
</evidence>
<dbReference type="Pfam" id="PF00989">
    <property type="entry name" value="PAS"/>
    <property type="match status" value="1"/>
</dbReference>
<dbReference type="Gene3D" id="6.10.340.10">
    <property type="match status" value="1"/>
</dbReference>
<dbReference type="PANTHER" id="PTHR44757:SF4">
    <property type="entry name" value="DIGUANYLATE CYCLASE DGCE-RELATED"/>
    <property type="match status" value="1"/>
</dbReference>
<dbReference type="NCBIfam" id="TIGR00229">
    <property type="entry name" value="sensory_box"/>
    <property type="match status" value="1"/>
</dbReference>
<dbReference type="InterPro" id="IPR003660">
    <property type="entry name" value="HAMP_dom"/>
</dbReference>
<feature type="transmembrane region" description="Helical" evidence="1">
    <location>
        <begin position="164"/>
        <end position="186"/>
    </location>
</feature>
<dbReference type="PROSITE" id="PS50113">
    <property type="entry name" value="PAC"/>
    <property type="match status" value="1"/>
</dbReference>
<feature type="domain" description="PAC" evidence="3">
    <location>
        <begin position="324"/>
        <end position="376"/>
    </location>
</feature>
<dbReference type="PROSITE" id="PS50112">
    <property type="entry name" value="PAS"/>
    <property type="match status" value="1"/>
</dbReference>
<dbReference type="CDD" id="cd06225">
    <property type="entry name" value="HAMP"/>
    <property type="match status" value="1"/>
</dbReference>
<dbReference type="Gene3D" id="3.30.450.20">
    <property type="entry name" value="PAS domain"/>
    <property type="match status" value="1"/>
</dbReference>
<protein>
    <submittedName>
        <fullName evidence="7">Diguanylate cyclase/phosphodiesterase (GGDEF &amp; EAL domains) with PAS/PAC sensor(S)</fullName>
    </submittedName>
</protein>
<dbReference type="SMART" id="SM00267">
    <property type="entry name" value="GGDEF"/>
    <property type="match status" value="1"/>
</dbReference>
<dbReference type="Gene3D" id="3.20.20.450">
    <property type="entry name" value="EAL domain"/>
    <property type="match status" value="1"/>
</dbReference>
<dbReference type="GO" id="GO:0007165">
    <property type="term" value="P:signal transduction"/>
    <property type="evidence" value="ECO:0007669"/>
    <property type="project" value="InterPro"/>
</dbReference>
<dbReference type="SUPFAM" id="SSF141868">
    <property type="entry name" value="EAL domain-like"/>
    <property type="match status" value="1"/>
</dbReference>
<dbReference type="GO" id="GO:0016020">
    <property type="term" value="C:membrane"/>
    <property type="evidence" value="ECO:0007669"/>
    <property type="project" value="InterPro"/>
</dbReference>
<dbReference type="PROSITE" id="PS50887">
    <property type="entry name" value="GGDEF"/>
    <property type="match status" value="1"/>
</dbReference>
<dbReference type="InterPro" id="IPR035919">
    <property type="entry name" value="EAL_sf"/>
</dbReference>
<feature type="domain" description="GGDEF" evidence="6">
    <location>
        <begin position="408"/>
        <end position="541"/>
    </location>
</feature>
<dbReference type="SUPFAM" id="SSF55073">
    <property type="entry name" value="Nucleotide cyclase"/>
    <property type="match status" value="1"/>
</dbReference>
<dbReference type="AlphaFoldDB" id="A0A3B0YJH1"/>
<dbReference type="InterPro" id="IPR001633">
    <property type="entry name" value="EAL_dom"/>
</dbReference>
<dbReference type="SUPFAM" id="SSF55785">
    <property type="entry name" value="PYP-like sensor domain (PAS domain)"/>
    <property type="match status" value="1"/>
</dbReference>
<dbReference type="SMART" id="SM00304">
    <property type="entry name" value="HAMP"/>
    <property type="match status" value="1"/>
</dbReference>
<dbReference type="FunFam" id="3.30.70.270:FF:000001">
    <property type="entry name" value="Diguanylate cyclase domain protein"/>
    <property type="match status" value="1"/>
</dbReference>
<name>A0A3B0YJH1_9ZZZZ</name>
<dbReference type="Pfam" id="PF00990">
    <property type="entry name" value="GGDEF"/>
    <property type="match status" value="1"/>
</dbReference>
<dbReference type="Gene3D" id="3.30.70.270">
    <property type="match status" value="1"/>
</dbReference>
<evidence type="ECO:0000259" key="4">
    <source>
        <dbReference type="PROSITE" id="PS50883"/>
    </source>
</evidence>
<dbReference type="SMART" id="SM00091">
    <property type="entry name" value="PAS"/>
    <property type="match status" value="1"/>
</dbReference>
<evidence type="ECO:0000259" key="2">
    <source>
        <dbReference type="PROSITE" id="PS50112"/>
    </source>
</evidence>
<dbReference type="GO" id="GO:0006355">
    <property type="term" value="P:regulation of DNA-templated transcription"/>
    <property type="evidence" value="ECO:0007669"/>
    <property type="project" value="InterPro"/>
</dbReference>
<feature type="domain" description="HAMP" evidence="5">
    <location>
        <begin position="188"/>
        <end position="241"/>
    </location>
</feature>
<dbReference type="InterPro" id="IPR035965">
    <property type="entry name" value="PAS-like_dom_sf"/>
</dbReference>
<organism evidence="7">
    <name type="scientific">hydrothermal vent metagenome</name>
    <dbReference type="NCBI Taxonomy" id="652676"/>
    <lineage>
        <taxon>unclassified sequences</taxon>
        <taxon>metagenomes</taxon>
        <taxon>ecological metagenomes</taxon>
    </lineage>
</organism>
<dbReference type="SMART" id="SM00052">
    <property type="entry name" value="EAL"/>
    <property type="match status" value="1"/>
</dbReference>
<evidence type="ECO:0000259" key="3">
    <source>
        <dbReference type="PROSITE" id="PS50113"/>
    </source>
</evidence>
<dbReference type="InterPro" id="IPR029787">
    <property type="entry name" value="Nucleotide_cyclase"/>
</dbReference>
<reference evidence="7" key="1">
    <citation type="submission" date="2018-06" db="EMBL/GenBank/DDBJ databases">
        <authorList>
            <person name="Zhirakovskaya E."/>
        </authorList>
    </citation>
    <scope>NUCLEOTIDE SEQUENCE</scope>
</reference>
<dbReference type="InterPro" id="IPR000700">
    <property type="entry name" value="PAS-assoc_C"/>
</dbReference>
<dbReference type="EMBL" id="UOFM01000383">
    <property type="protein sequence ID" value="VAW81108.1"/>
    <property type="molecule type" value="Genomic_DNA"/>
</dbReference>
<dbReference type="PROSITE" id="PS50885">
    <property type="entry name" value="HAMP"/>
    <property type="match status" value="1"/>
</dbReference>
<gene>
    <name evidence="7" type="ORF">MNBD_GAMMA14-1571</name>
</gene>
<keyword evidence="1" id="KW-1133">Transmembrane helix</keyword>
<dbReference type="NCBIfam" id="TIGR00254">
    <property type="entry name" value="GGDEF"/>
    <property type="match status" value="1"/>
</dbReference>
<dbReference type="InterPro" id="IPR013767">
    <property type="entry name" value="PAS_fold"/>
</dbReference>
<feature type="domain" description="PAS" evidence="2">
    <location>
        <begin position="246"/>
        <end position="304"/>
    </location>
</feature>
<sequence length="815" mass="91952">MVVFDRIRDCIQRISVRNQLILAIFSASFIVVVVMSAMMIYLGTRAIQDEAESGLTSVIEILSQDFVKVLVLDSPDVAADTAARLKAFPDVLAAYLYDENKQFRFGYLKEGVEPIPVPSYQVTDVRYLDDHLEIFSPLRYHGKQYGVVYVHFSLLSYKQRIQRYYQLIFLLIPILIVLTLIVAVRFQRSFSEPVQRLAQAFEKVSSSGDYSLRVGTREKNEVGQLFNGFNRMLEQIQEATETLEKTREHLHVTLESIIDGVVACDEHGRLSYMNSSAERLLQLRFEQVKDRSVIDVVNMVKESDPDTRIPTCQRAMWEARAIPAEPGIMLINTSGEQIPVSVTAAPMWDRTGSVAGAVMVIRDVTESRRMANELSFQAKHDSLTGLVNRSEFERIVSLELARASVKEQNCVLLYLDLDQFKVVNDTSGHIAGDQLLKQLATILADELRSNDVLARLGGDEFGVFLIGCNSEVAHQIAENLRRTVTEFRFVWDNNTFVVGVSIGMVEVDDQISSVVDLLSVADVACYAAKDAGRNRIERYRRDDTDAQRRYSEVQWVSRIVRGLEENRFRLYRQNIVPLGVDAEAGEHFEVLIRMIDEDDRLVPPGAFFPAAERYGVTPNIDRWVLRNVLNWLNDNPAERRSLGLCCINISGHTLADEHFLAYVEAQLDEHTLPANKLCFEITETAAIANLAVAKRFISTLKARGCRFALDDFGSGLSSFAYLKNLDVDYLKIDGMFVRDMVDDPIDHAMVKSINEIGQVMGMKTIAEFVENDEICEQLKDIGVDYGQGYGIHKPEPMQPRARDGVDGAIHRTAGD</sequence>
<keyword evidence="1" id="KW-0472">Membrane</keyword>
<dbReference type="Pfam" id="PF00672">
    <property type="entry name" value="HAMP"/>
    <property type="match status" value="1"/>
</dbReference>
<evidence type="ECO:0000256" key="1">
    <source>
        <dbReference type="SAM" id="Phobius"/>
    </source>
</evidence>
<dbReference type="CDD" id="cd01949">
    <property type="entry name" value="GGDEF"/>
    <property type="match status" value="1"/>
</dbReference>
<evidence type="ECO:0000313" key="7">
    <source>
        <dbReference type="EMBL" id="VAW81108.1"/>
    </source>
</evidence>
<feature type="domain" description="EAL" evidence="4">
    <location>
        <begin position="552"/>
        <end position="808"/>
    </location>
</feature>
<dbReference type="InterPro" id="IPR052155">
    <property type="entry name" value="Biofilm_reg_signaling"/>
</dbReference>
<feature type="transmembrane region" description="Helical" evidence="1">
    <location>
        <begin position="20"/>
        <end position="42"/>
    </location>
</feature>
<accession>A0A3B0YJH1</accession>
<dbReference type="InterPro" id="IPR000014">
    <property type="entry name" value="PAS"/>
</dbReference>
<dbReference type="CDD" id="cd00130">
    <property type="entry name" value="PAS"/>
    <property type="match status" value="1"/>
</dbReference>
<dbReference type="PANTHER" id="PTHR44757">
    <property type="entry name" value="DIGUANYLATE CYCLASE DGCP"/>
    <property type="match status" value="1"/>
</dbReference>
<dbReference type="PROSITE" id="PS50883">
    <property type="entry name" value="EAL"/>
    <property type="match status" value="1"/>
</dbReference>
<proteinExistence type="predicted"/>
<evidence type="ECO:0000259" key="6">
    <source>
        <dbReference type="PROSITE" id="PS50887"/>
    </source>
</evidence>
<dbReference type="InterPro" id="IPR043128">
    <property type="entry name" value="Rev_trsase/Diguanyl_cyclase"/>
</dbReference>
<keyword evidence="1" id="KW-0812">Transmembrane</keyword>
<dbReference type="SUPFAM" id="SSF158472">
    <property type="entry name" value="HAMP domain-like"/>
    <property type="match status" value="1"/>
</dbReference>
<dbReference type="InterPro" id="IPR000160">
    <property type="entry name" value="GGDEF_dom"/>
</dbReference>
<dbReference type="CDD" id="cd01948">
    <property type="entry name" value="EAL"/>
    <property type="match status" value="1"/>
</dbReference>